<reference evidence="1 2" key="1">
    <citation type="submission" date="2023-12" db="EMBL/GenBank/DDBJ databases">
        <title>Description of new species of Mycobacterium terrae complex isolated from sewage at the Sao Paulo Zoological Park Foundation in Brazil.</title>
        <authorList>
            <person name="Romagnoli C.L."/>
            <person name="Conceicao E.C."/>
            <person name="Machado E."/>
            <person name="Barreto L.B.P.F."/>
            <person name="Sharma A."/>
            <person name="Silva N.M."/>
            <person name="Marques L.E."/>
            <person name="Juliana M.A."/>
            <person name="Lourenco M.C.S."/>
            <person name="Digiampietri L.A."/>
            <person name="Suffys P.N."/>
            <person name="Viana-Niero C."/>
        </authorList>
    </citation>
    <scope>NUCLEOTIDE SEQUENCE [LARGE SCALE GENOMIC DNA]</scope>
    <source>
        <strain evidence="1 2">MYC098</strain>
    </source>
</reference>
<gene>
    <name evidence="1" type="ORF">K6T79_20450</name>
</gene>
<sequence length="186" mass="20549">MGDEKPVETARDERFVRRLAQAHRSRAETLNAARRWQPGVVDHRVVALTCLDTEPASASEYPCWAQTAKLFAIWHGGRTDPQYGYAGNGIGRWAHQLGVGDPSAERLIDRITAAATPLTLDAALTALARRRTPRPPHWATVLAELADWSDPARQDQVRFAWARDFYSFPRSTKAVADADVPAAPPA</sequence>
<evidence type="ECO:0000313" key="1">
    <source>
        <dbReference type="EMBL" id="MEB3023399.1"/>
    </source>
</evidence>
<evidence type="ECO:0000313" key="2">
    <source>
        <dbReference type="Proteomes" id="UP001299596"/>
    </source>
</evidence>
<proteinExistence type="predicted"/>
<keyword evidence="2" id="KW-1185">Reference proteome</keyword>
<name>A0ABU5XN39_9MYCO</name>
<dbReference type="RefSeq" id="WP_329780398.1">
    <property type="nucleotide sequence ID" value="NZ_JAYJJR010000016.1"/>
</dbReference>
<accession>A0ABU5XN39</accession>
<dbReference type="Pfam" id="PF09485">
    <property type="entry name" value="CRISPR_Cse2"/>
    <property type="match status" value="1"/>
</dbReference>
<dbReference type="InterPro" id="IPR013382">
    <property type="entry name" value="CRISPR-assoc_prot_Cse2"/>
</dbReference>
<protein>
    <submittedName>
        <fullName evidence="1">Type I-E CRISPR-associated protein Cse2/CasB</fullName>
    </submittedName>
</protein>
<dbReference type="NCBIfam" id="TIGR02548">
    <property type="entry name" value="casB_cse2"/>
    <property type="match status" value="1"/>
</dbReference>
<dbReference type="InterPro" id="IPR038287">
    <property type="entry name" value="Cse2_sf"/>
</dbReference>
<comment type="caution">
    <text evidence="1">The sequence shown here is derived from an EMBL/GenBank/DDBJ whole genome shotgun (WGS) entry which is preliminary data.</text>
</comment>
<dbReference type="Proteomes" id="UP001299596">
    <property type="component" value="Unassembled WGS sequence"/>
</dbReference>
<dbReference type="Gene3D" id="1.10.520.40">
    <property type="entry name" value="CRISPR-associated protein Cse2"/>
    <property type="match status" value="1"/>
</dbReference>
<dbReference type="EMBL" id="JAYJJR010000016">
    <property type="protein sequence ID" value="MEB3023399.1"/>
    <property type="molecule type" value="Genomic_DNA"/>
</dbReference>
<organism evidence="1 2">
    <name type="scientific">[Mycobacterium] crassicus</name>
    <dbReference type="NCBI Taxonomy" id="2872309"/>
    <lineage>
        <taxon>Bacteria</taxon>
        <taxon>Bacillati</taxon>
        <taxon>Actinomycetota</taxon>
        <taxon>Actinomycetes</taxon>
        <taxon>Mycobacteriales</taxon>
        <taxon>Mycobacteriaceae</taxon>
        <taxon>Mycolicibacter</taxon>
    </lineage>
</organism>